<evidence type="ECO:0000256" key="5">
    <source>
        <dbReference type="ARBA" id="ARBA00023136"/>
    </source>
</evidence>
<dbReference type="GO" id="GO:0004713">
    <property type="term" value="F:protein tyrosine kinase activity"/>
    <property type="evidence" value="ECO:0007669"/>
    <property type="project" value="TreeGrafter"/>
</dbReference>
<proteinExistence type="predicted"/>
<protein>
    <submittedName>
        <fullName evidence="6">Ferric enterobactin transport</fullName>
    </submittedName>
</protein>
<sequence>MKISKVSDEHFSNYNMLPNGNEEIDLFGLISVLWAAKIKIVGVILFFACIGFLVSFVLPQKWTSSAVVTPAESVQWSELNKELSKLHVLGVDFDINRDSAFALFIKKFQSVNSLNEYMRSSPYVMEIIKKNNISALELHRAIVELSKNMKSIDDNASKKNDKSSLYVSWTLSFTAPTSKEAHDVLSGYINYVSSLVVRDLMEDIRNKLEVKTNVEKEILALDEIKIRNQLNADIRRLNYSLEVANAAGIKKPVYSNGQIMKDDPDFPVALGSDGIATKLNIKKSIKDVSELSGELRNRQYVVNQLVVAKVGDVDFMPFQYQLSPTLPVRKDGPSNAIIVILSSVIGGMLACGYILLRHAMEARKMSVIE</sequence>
<accession>A0A2Y4Y5C8</accession>
<dbReference type="SUPFAM" id="SSF160355">
    <property type="entry name" value="Bacterial polysaccharide co-polymerase-like"/>
    <property type="match status" value="1"/>
</dbReference>
<dbReference type="GO" id="GO:0005886">
    <property type="term" value="C:plasma membrane"/>
    <property type="evidence" value="ECO:0007669"/>
    <property type="project" value="UniProtKB-SubCell"/>
</dbReference>
<keyword evidence="4" id="KW-1133">Transmembrane helix</keyword>
<evidence type="ECO:0000256" key="4">
    <source>
        <dbReference type="ARBA" id="ARBA00022989"/>
    </source>
</evidence>
<evidence type="ECO:0000313" key="6">
    <source>
        <dbReference type="EMBL" id="SVH92257.1"/>
    </source>
</evidence>
<dbReference type="AlphaFoldDB" id="A0A2Y4Y5C8"/>
<comment type="subcellular location">
    <subcellularLocation>
        <location evidence="1">Cell membrane</location>
        <topology evidence="1">Multi-pass membrane protein</topology>
    </subcellularLocation>
</comment>
<dbReference type="Proteomes" id="UP000260191">
    <property type="component" value="Unassembled WGS sequence"/>
</dbReference>
<dbReference type="PANTHER" id="PTHR32309:SF13">
    <property type="entry name" value="FERRIC ENTEROBACTIN TRANSPORT PROTEIN FEPE"/>
    <property type="match status" value="1"/>
</dbReference>
<dbReference type="EMBL" id="UIPR01000200">
    <property type="protein sequence ID" value="SVH92257.1"/>
    <property type="molecule type" value="Genomic_DNA"/>
</dbReference>
<dbReference type="Gene3D" id="3.30.1890.10">
    <property type="entry name" value="FepE-like"/>
    <property type="match status" value="1"/>
</dbReference>
<evidence type="ECO:0000256" key="2">
    <source>
        <dbReference type="ARBA" id="ARBA00022475"/>
    </source>
</evidence>
<keyword evidence="2" id="KW-1003">Cell membrane</keyword>
<evidence type="ECO:0000256" key="1">
    <source>
        <dbReference type="ARBA" id="ARBA00004651"/>
    </source>
</evidence>
<reference evidence="6 7" key="1">
    <citation type="submission" date="2018-06" db="EMBL/GenBank/DDBJ databases">
        <authorList>
            <consortium name="Pathogen Informatics"/>
            <person name="Doyle S."/>
        </authorList>
    </citation>
    <scope>NUCLEOTIDE SEQUENCE [LARGE SCALE GENOMIC DNA]</scope>
    <source>
        <strain evidence="6 7">4028STDY6275000</strain>
    </source>
</reference>
<dbReference type="RefSeq" id="WP_005065596.1">
    <property type="nucleotide sequence ID" value="NZ_BSBP01000240.1"/>
</dbReference>
<keyword evidence="5" id="KW-0472">Membrane</keyword>
<gene>
    <name evidence="6" type="primary">fepE_3</name>
    <name evidence="6" type="ORF">SAMEA3710514_05190</name>
</gene>
<name>A0A2Y4Y5C8_SHIFL</name>
<dbReference type="PANTHER" id="PTHR32309">
    <property type="entry name" value="TYROSINE-PROTEIN KINASE"/>
    <property type="match status" value="1"/>
</dbReference>
<keyword evidence="3" id="KW-0812">Transmembrane</keyword>
<dbReference type="Pfam" id="PF02706">
    <property type="entry name" value="Wzz"/>
    <property type="match status" value="1"/>
</dbReference>
<evidence type="ECO:0000256" key="3">
    <source>
        <dbReference type="ARBA" id="ARBA00022692"/>
    </source>
</evidence>
<organism evidence="6 7">
    <name type="scientific">Shigella flexneri</name>
    <dbReference type="NCBI Taxonomy" id="623"/>
    <lineage>
        <taxon>Bacteria</taxon>
        <taxon>Pseudomonadati</taxon>
        <taxon>Pseudomonadota</taxon>
        <taxon>Gammaproteobacteria</taxon>
        <taxon>Enterobacterales</taxon>
        <taxon>Enterobacteriaceae</taxon>
        <taxon>Shigella</taxon>
    </lineage>
</organism>
<evidence type="ECO:0000313" key="7">
    <source>
        <dbReference type="Proteomes" id="UP000260191"/>
    </source>
</evidence>
<dbReference type="InterPro" id="IPR050445">
    <property type="entry name" value="Bact_polysacc_biosynth/exp"/>
</dbReference>
<dbReference type="NCBIfam" id="NF007699">
    <property type="entry name" value="PRK10381.1"/>
    <property type="match status" value="1"/>
</dbReference>
<accession>A0A4V3V528</accession>
<dbReference type="InterPro" id="IPR003856">
    <property type="entry name" value="LPS_length_determ_N"/>
</dbReference>